<evidence type="ECO:0000313" key="2">
    <source>
        <dbReference type="EMBL" id="NVO56038.1"/>
    </source>
</evidence>
<gene>
    <name evidence="2" type="ORF">HW561_09590</name>
</gene>
<feature type="compositionally biased region" description="Basic and acidic residues" evidence="1">
    <location>
        <begin position="36"/>
        <end position="49"/>
    </location>
</feature>
<dbReference type="EMBL" id="JABXWT010000003">
    <property type="protein sequence ID" value="NVO56038.1"/>
    <property type="molecule type" value="Genomic_DNA"/>
</dbReference>
<keyword evidence="3" id="KW-1185">Reference proteome</keyword>
<comment type="caution">
    <text evidence="2">The sequence shown here is derived from an EMBL/GenBank/DDBJ whole genome shotgun (WGS) entry which is preliminary data.</text>
</comment>
<reference evidence="2 3" key="1">
    <citation type="submission" date="2020-06" db="EMBL/GenBank/DDBJ databases">
        <authorList>
            <person name="Cao W.R."/>
        </authorList>
    </citation>
    <scope>NUCLEOTIDE SEQUENCE [LARGE SCALE GENOMIC DNA]</scope>
    <source>
        <strain evidence="2 3">B1Z28</strain>
    </source>
</reference>
<dbReference type="Proteomes" id="UP000630805">
    <property type="component" value="Unassembled WGS sequence"/>
</dbReference>
<organism evidence="2 3">
    <name type="scientific">Ruegeria haliotis</name>
    <dbReference type="NCBI Taxonomy" id="2747601"/>
    <lineage>
        <taxon>Bacteria</taxon>
        <taxon>Pseudomonadati</taxon>
        <taxon>Pseudomonadota</taxon>
        <taxon>Alphaproteobacteria</taxon>
        <taxon>Rhodobacterales</taxon>
        <taxon>Roseobacteraceae</taxon>
        <taxon>Ruegeria</taxon>
    </lineage>
</organism>
<accession>A0ABX2PPH0</accession>
<evidence type="ECO:0008006" key="4">
    <source>
        <dbReference type="Google" id="ProtNLM"/>
    </source>
</evidence>
<proteinExistence type="predicted"/>
<feature type="region of interest" description="Disordered" evidence="1">
    <location>
        <begin position="1"/>
        <end position="49"/>
    </location>
</feature>
<evidence type="ECO:0000313" key="3">
    <source>
        <dbReference type="Proteomes" id="UP000630805"/>
    </source>
</evidence>
<evidence type="ECO:0000256" key="1">
    <source>
        <dbReference type="SAM" id="MobiDB-lite"/>
    </source>
</evidence>
<sequence length="393" mass="45833">MKSKNQNSKAKPELKRTAKKQREKKEKCSHACKGMKNTEKQSKQWDKLSKQGTSIQDIDTFHPETVLKFPKYDNDADHSKKRHLEDCKKQKKTIYRCFKYRVFKNTNKDDFLALAGCKKLFADHMPACDVYARYRLGRLLIDEFQKLLPKLIYDRNSKMFMVTIVDDKHHVNERGGTFEVSAFKEKVQSAIRTYTSFDAVGVIEVHPFVNYPFESKGKSISLHAHLICWGRDAKELKVLKKRAKGFKSKITRLPIHSKKIDKIEGHVSGAIRYLLKPHCKGKAVDPRKFGKGERCLYNSRGLKLPHHLRLFEFGAKLPIVQTVFGVNDGVAVRKRVVAKLESWHKERPGTMIELEHRVYPLFETFLADDKKLKNYRPFVVNWRKPSRCKKSKR</sequence>
<dbReference type="RefSeq" id="WP_176864085.1">
    <property type="nucleotide sequence ID" value="NZ_JABXWT010000003.1"/>
</dbReference>
<protein>
    <recommendedName>
        <fullName evidence="4">Bacteriophage replication gene A protein</fullName>
    </recommendedName>
</protein>
<name>A0ABX2PPH0_9RHOB</name>